<dbReference type="Proteomes" id="UP000292402">
    <property type="component" value="Unassembled WGS sequence"/>
</dbReference>
<dbReference type="Pfam" id="PF04502">
    <property type="entry name" value="Saf4_Yju2"/>
    <property type="match status" value="1"/>
</dbReference>
<accession>A0A4Q4MCW9</accession>
<dbReference type="GO" id="GO:0000398">
    <property type="term" value="P:mRNA splicing, via spliceosome"/>
    <property type="evidence" value="ECO:0007669"/>
    <property type="project" value="InterPro"/>
</dbReference>
<evidence type="ECO:0000313" key="2">
    <source>
        <dbReference type="Proteomes" id="UP000292402"/>
    </source>
</evidence>
<gene>
    <name evidence="1" type="ORF">AA0114_g7520</name>
</gene>
<evidence type="ECO:0000313" key="1">
    <source>
        <dbReference type="EMBL" id="RYN47578.1"/>
    </source>
</evidence>
<comment type="caution">
    <text evidence="1">The sequence shown here is derived from an EMBL/GenBank/DDBJ whole genome shotgun (WGS) entry which is preliminary data.</text>
</comment>
<protein>
    <submittedName>
        <fullName evidence="1">Uncharacterized protein</fullName>
    </submittedName>
</protein>
<dbReference type="PANTHER" id="PTHR12111">
    <property type="entry name" value="SPLICING FACTOR YJU2"/>
    <property type="match status" value="1"/>
</dbReference>
<dbReference type="InterPro" id="IPR007590">
    <property type="entry name" value="Saf4/Yju2"/>
</dbReference>
<proteinExistence type="predicted"/>
<dbReference type="AlphaFoldDB" id="A0A4Q4MCW9"/>
<organism evidence="1 2">
    <name type="scientific">Alternaria tenuissima</name>
    <dbReference type="NCBI Taxonomy" id="119927"/>
    <lineage>
        <taxon>Eukaryota</taxon>
        <taxon>Fungi</taxon>
        <taxon>Dikarya</taxon>
        <taxon>Ascomycota</taxon>
        <taxon>Pezizomycotina</taxon>
        <taxon>Dothideomycetes</taxon>
        <taxon>Pleosporomycetidae</taxon>
        <taxon>Pleosporales</taxon>
        <taxon>Pleosporineae</taxon>
        <taxon>Pleosporaceae</taxon>
        <taxon>Alternaria</taxon>
        <taxon>Alternaria sect. Alternaria</taxon>
        <taxon>Alternaria alternata complex</taxon>
    </lineage>
</organism>
<name>A0A4Q4MCW9_9PLEO</name>
<sequence>MFPTPRSMRCLSCGHDTTKGKVFRNILKTISSEAYHGVKAITLHCKCPGCATAIIIETDPKNRDYGIVKEAKHTVATRAPLKDAGDAEIVESERAVFKGAKRRSPCSEPQEELLGVEFSASRPAKKVKKDFARA</sequence>
<reference evidence="2" key="1">
    <citation type="journal article" date="2019" name="bioRxiv">
        <title>Genomics, evolutionary history and diagnostics of the Alternaria alternata species group including apple and Asian pear pathotypes.</title>
        <authorList>
            <person name="Armitage A.D."/>
            <person name="Cockerton H.M."/>
            <person name="Sreenivasaprasad S."/>
            <person name="Woodhall J.W."/>
            <person name="Lane C.R."/>
            <person name="Harrison R.J."/>
            <person name="Clarkson J.P."/>
        </authorList>
    </citation>
    <scope>NUCLEOTIDE SEQUENCE [LARGE SCALE GENOMIC DNA]</scope>
    <source>
        <strain evidence="2">FERA 1082</strain>
    </source>
</reference>
<dbReference type="EMBL" id="PDXA01000025">
    <property type="protein sequence ID" value="RYN47578.1"/>
    <property type="molecule type" value="Genomic_DNA"/>
</dbReference>